<evidence type="ECO:0000256" key="2">
    <source>
        <dbReference type="SAM" id="Phobius"/>
    </source>
</evidence>
<reference evidence="3" key="1">
    <citation type="submission" date="2017-07" db="EMBL/GenBank/DDBJ databases">
        <title>Taro Niue Genome Assembly and Annotation.</title>
        <authorList>
            <person name="Atibalentja N."/>
            <person name="Keating K."/>
            <person name="Fields C.J."/>
        </authorList>
    </citation>
    <scope>NUCLEOTIDE SEQUENCE</scope>
    <source>
        <strain evidence="3">Niue_2</strain>
        <tissue evidence="3">Leaf</tissue>
    </source>
</reference>
<dbReference type="Proteomes" id="UP000652761">
    <property type="component" value="Unassembled WGS sequence"/>
</dbReference>
<gene>
    <name evidence="3" type="ORF">Taro_007368</name>
</gene>
<evidence type="ECO:0000313" key="4">
    <source>
        <dbReference type="Proteomes" id="UP000652761"/>
    </source>
</evidence>
<name>A0A843TTX2_COLES</name>
<accession>A0A843TTX2</accession>
<proteinExistence type="predicted"/>
<feature type="transmembrane region" description="Helical" evidence="2">
    <location>
        <begin position="28"/>
        <end position="49"/>
    </location>
</feature>
<evidence type="ECO:0000313" key="3">
    <source>
        <dbReference type="EMBL" id="MQL74998.1"/>
    </source>
</evidence>
<keyword evidence="2" id="KW-0472">Membrane</keyword>
<keyword evidence="4" id="KW-1185">Reference proteome</keyword>
<keyword evidence="2" id="KW-0812">Transmembrane</keyword>
<protein>
    <submittedName>
        <fullName evidence="3">Uncharacterized protein</fullName>
    </submittedName>
</protein>
<evidence type="ECO:0000256" key="1">
    <source>
        <dbReference type="SAM" id="MobiDB-lite"/>
    </source>
</evidence>
<feature type="region of interest" description="Disordered" evidence="1">
    <location>
        <begin position="698"/>
        <end position="737"/>
    </location>
</feature>
<dbReference type="AlphaFoldDB" id="A0A843TTX2"/>
<organism evidence="3 4">
    <name type="scientific">Colocasia esculenta</name>
    <name type="common">Wild taro</name>
    <name type="synonym">Arum esculentum</name>
    <dbReference type="NCBI Taxonomy" id="4460"/>
    <lineage>
        <taxon>Eukaryota</taxon>
        <taxon>Viridiplantae</taxon>
        <taxon>Streptophyta</taxon>
        <taxon>Embryophyta</taxon>
        <taxon>Tracheophyta</taxon>
        <taxon>Spermatophyta</taxon>
        <taxon>Magnoliopsida</taxon>
        <taxon>Liliopsida</taxon>
        <taxon>Araceae</taxon>
        <taxon>Aroideae</taxon>
        <taxon>Colocasieae</taxon>
        <taxon>Colocasia</taxon>
    </lineage>
</organism>
<sequence>MALTLAQMALEALQPDQSAQMALQQLLLPLMVLLLLLALLALLLELMALTREPGLQEKFGSAFYPSCEGKALFERQFSFPLIREDLLWSKWEQQEQQQQEQQQQEQQQQEQPEKQLESVADQQPGIEEAEEEVTLGKRPHQNPSELRSFKRKVKRRLVKNGQPVLSSSSRPSSPIPPSPIAPEATPLAPAPSTALASISQAKFTAMKAFNFERFKLGLPDVSRGQYDMLIQGQRPVVPSMTAALLLDLHPPLVRAVMYRGSFAETLFNRFIRISTRFKIKYKNKLSLQRFIFQYMIKSPKNLFNIQLSFAEAERFNPSEWETAYPNHHAQCRRLKISPNEYHNKSLFDLRKRIGLVWASRYMHYYQAKDAALSVGLYWNITLHEFLTLAAIKKFIPLHIRNCLDHDKTRLKHYFYKKRHIKSVKKLSFTSPTYDVDPAKFDHSFPSNEQKLWKLIEPFLAQKFGSAFYPSCEEKALFERQFSLPLIRDDLLWSKWISNIDFFIATEFRLHKGKPLLLLRSEKLGVVATQTAGDDWCGHGFKWESLWRVETEGEEKESSRNFSGRRRKVYTLKWIEVYGSFVTSTDVYGSKKKCGKLAHDYPNTHEMREEFVCMKSKMVEMETKYATLQEQLQIVINGRNEHVIAGNNENGRSNRENYVNHYATTKSSAGSYVVPLPPSRPNDINNVAQEESVFLHTRREQQHPGYLTRSSFTTEGNYSLDTTRSSFTPEGNNNSKEN</sequence>
<feature type="region of interest" description="Disordered" evidence="1">
    <location>
        <begin position="97"/>
        <end position="189"/>
    </location>
</feature>
<feature type="compositionally biased region" description="Basic residues" evidence="1">
    <location>
        <begin position="149"/>
        <end position="158"/>
    </location>
</feature>
<dbReference type="EMBL" id="NMUH01000230">
    <property type="protein sequence ID" value="MQL74998.1"/>
    <property type="molecule type" value="Genomic_DNA"/>
</dbReference>
<comment type="caution">
    <text evidence="3">The sequence shown here is derived from an EMBL/GenBank/DDBJ whole genome shotgun (WGS) entry which is preliminary data.</text>
</comment>
<feature type="compositionally biased region" description="Low complexity" evidence="1">
    <location>
        <begin position="97"/>
        <end position="110"/>
    </location>
</feature>
<keyword evidence="2" id="KW-1133">Transmembrane helix</keyword>
<feature type="compositionally biased region" description="Polar residues" evidence="1">
    <location>
        <begin position="707"/>
        <end position="737"/>
    </location>
</feature>